<dbReference type="AlphaFoldDB" id="A0A9P3Q929"/>
<dbReference type="Gene3D" id="3.10.450.50">
    <property type="match status" value="1"/>
</dbReference>
<gene>
    <name evidence="3" type="ORF">Mkiyose1413_34080</name>
    <name evidence="2" type="ORF">SRL2020028_06160</name>
</gene>
<dbReference type="EMBL" id="BRZI01000026">
    <property type="protein sequence ID" value="GLD31525.1"/>
    <property type="molecule type" value="Genomic_DNA"/>
</dbReference>
<sequence length="137" mass="14908">MVHPVDPNRVRASRRRRPAKTLDLAAIADVFTADACWSSDDFGTTVGAEAIAAELPAATARVSCAMHTFLNPIITVVADTATGRWQLWIASDYDGRPGTVHMDAEMTYARTSTGWRIKTVHVGRGFRIPAGTSVPRR</sequence>
<feature type="domain" description="SnoaL-like" evidence="1">
    <location>
        <begin position="23"/>
        <end position="120"/>
    </location>
</feature>
<dbReference type="GeneID" id="83629889"/>
<proteinExistence type="predicted"/>
<evidence type="ECO:0000313" key="3">
    <source>
        <dbReference type="EMBL" id="GLD31525.1"/>
    </source>
</evidence>
<keyword evidence="4" id="KW-1185">Reference proteome</keyword>
<dbReference type="InterPro" id="IPR032710">
    <property type="entry name" value="NTF2-like_dom_sf"/>
</dbReference>
<dbReference type="InterPro" id="IPR037401">
    <property type="entry name" value="SnoaL-like"/>
</dbReference>
<dbReference type="EMBL" id="BRXE01000003">
    <property type="protein sequence ID" value="GLB81360.1"/>
    <property type="molecule type" value="Genomic_DNA"/>
</dbReference>
<name>A0A9P3Q929_9MYCO</name>
<evidence type="ECO:0000259" key="1">
    <source>
        <dbReference type="Pfam" id="PF13577"/>
    </source>
</evidence>
<dbReference type="Proteomes" id="UP001165663">
    <property type="component" value="Unassembled WGS sequence"/>
</dbReference>
<organism evidence="3 4">
    <name type="scientific">Mycobacterium kiyosense</name>
    <dbReference type="NCBI Taxonomy" id="2871094"/>
    <lineage>
        <taxon>Bacteria</taxon>
        <taxon>Bacillati</taxon>
        <taxon>Actinomycetota</taxon>
        <taxon>Actinomycetes</taxon>
        <taxon>Mycobacteriales</taxon>
        <taxon>Mycobacteriaceae</taxon>
        <taxon>Mycobacterium</taxon>
    </lineage>
</organism>
<dbReference type="Pfam" id="PF13577">
    <property type="entry name" value="SnoaL_4"/>
    <property type="match status" value="1"/>
</dbReference>
<dbReference type="SUPFAM" id="SSF54427">
    <property type="entry name" value="NTF2-like"/>
    <property type="match status" value="1"/>
</dbReference>
<evidence type="ECO:0000313" key="4">
    <source>
        <dbReference type="Proteomes" id="UP001064782"/>
    </source>
</evidence>
<evidence type="ECO:0000313" key="2">
    <source>
        <dbReference type="EMBL" id="GLB81360.1"/>
    </source>
</evidence>
<reference evidence="3" key="1">
    <citation type="submission" date="2022-08" db="EMBL/GenBank/DDBJ databases">
        <title>Mycobacterium kiyosense sp. nov., scotochromogenic slow-glowing species isolated from respiratory specimens.</title>
        <authorList>
            <person name="Fukano H."/>
            <person name="Kazumi Y."/>
            <person name="Sakagami N."/>
            <person name="Ato M."/>
            <person name="Mitarai S."/>
            <person name="Hoshino Y."/>
        </authorList>
    </citation>
    <scope>NUCLEOTIDE SEQUENCE</scope>
    <source>
        <strain evidence="3">1413</strain>
        <strain evidence="2">SRL2020-028</strain>
    </source>
</reference>
<dbReference type="Proteomes" id="UP001064782">
    <property type="component" value="Unassembled WGS sequence"/>
</dbReference>
<protein>
    <recommendedName>
        <fullName evidence="1">SnoaL-like domain-containing protein</fullName>
    </recommendedName>
</protein>
<comment type="caution">
    <text evidence="3">The sequence shown here is derived from an EMBL/GenBank/DDBJ whole genome shotgun (WGS) entry which is preliminary data.</text>
</comment>
<accession>A0A9P3Q929</accession>
<dbReference type="RefSeq" id="WP_236982850.1">
    <property type="nucleotide sequence ID" value="NZ_BRXE01000003.1"/>
</dbReference>